<feature type="region of interest" description="Disordered" evidence="1">
    <location>
        <begin position="317"/>
        <end position="368"/>
    </location>
</feature>
<dbReference type="EMBL" id="KV453843">
    <property type="protein sequence ID" value="ODV88920.1"/>
    <property type="molecule type" value="Genomic_DNA"/>
</dbReference>
<feature type="compositionally biased region" description="Pro residues" evidence="1">
    <location>
        <begin position="1"/>
        <end position="11"/>
    </location>
</feature>
<sequence length="533" mass="57577">MAETPKVPPRPSRTTSKISSTDSKTMQQELQTNDSTSIHSPALSDAASARLPNPALDKLADQPLASSEVSLCDTSDYQNSDANSVLSRPLSSATDNSEAITQEAIQRYENEEPPAALDMPVVESSIQAPIDSAEPIEPIEEPFDEESQDYLPSHAMPAVITDDSDRFFDPDPGSFLEDEPPLSAETPVFEEATSMPIMAHPAKELEASFITKLSIDNQASSIDGSIRQVITEAEQAETQEETETIAIDPNVSGTEVGRAEDTSIVTTIGSQDEPLEELPAHISTESKEGAKEKLGDEIQNTADVSKEITEEAVIGTESLEAVSSAREDPRKTELGIKQAEKVEEKSSEEIQKPAVPPRPTRKPKFSGARASFIADLEARMAQSGSKSLPIVPGRPANKPVLKPRPSAEAEPLPSSGRRVRGPNRRLPSETEKAAKTISRGSQFSVKQALMMWEVQPKRPQVKDEGVQASPEMEKETEAAPTEESALREPGENMAASETTEDNGRGDMEDEDVNIELDEILEATIAVAGISTEE</sequence>
<feature type="compositionally biased region" description="Polar residues" evidence="1">
    <location>
        <begin position="64"/>
        <end position="104"/>
    </location>
</feature>
<evidence type="ECO:0000256" key="1">
    <source>
        <dbReference type="SAM" id="MobiDB-lite"/>
    </source>
</evidence>
<feature type="region of interest" description="Disordered" evidence="1">
    <location>
        <begin position="162"/>
        <end position="182"/>
    </location>
</feature>
<dbReference type="Proteomes" id="UP000095023">
    <property type="component" value="Unassembled WGS sequence"/>
</dbReference>
<gene>
    <name evidence="2" type="ORF">CANCADRAFT_45403</name>
</gene>
<feature type="compositionally biased region" description="Basic and acidic residues" evidence="1">
    <location>
        <begin position="284"/>
        <end position="296"/>
    </location>
</feature>
<feature type="compositionally biased region" description="Acidic residues" evidence="1">
    <location>
        <begin position="234"/>
        <end position="243"/>
    </location>
</feature>
<evidence type="ECO:0000313" key="3">
    <source>
        <dbReference type="Proteomes" id="UP000095023"/>
    </source>
</evidence>
<evidence type="ECO:0000313" key="2">
    <source>
        <dbReference type="EMBL" id="ODV88920.1"/>
    </source>
</evidence>
<reference evidence="3" key="1">
    <citation type="submission" date="2016-02" db="EMBL/GenBank/DDBJ databases">
        <title>Comparative genomics of biotechnologically important yeasts.</title>
        <authorList>
            <consortium name="DOE Joint Genome Institute"/>
            <person name="Riley R."/>
            <person name="Haridas S."/>
            <person name="Wolfe K.H."/>
            <person name="Lopes M.R."/>
            <person name="Hittinger C.T."/>
            <person name="Goker M."/>
            <person name="Salamov A."/>
            <person name="Wisecaver J."/>
            <person name="Long T.M."/>
            <person name="Aerts A.L."/>
            <person name="Barry K."/>
            <person name="Choi C."/>
            <person name="Clum A."/>
            <person name="Coughlan A.Y."/>
            <person name="Deshpande S."/>
            <person name="Douglass A.P."/>
            <person name="Hanson S.J."/>
            <person name="Klenk H.-P."/>
            <person name="Labutti K."/>
            <person name="Lapidus A."/>
            <person name="Lindquist E."/>
            <person name="Lipzen A."/>
            <person name="Meier-Kolthoff J.P."/>
            <person name="Ohm R.A."/>
            <person name="Otillar R.P."/>
            <person name="Pangilinan J."/>
            <person name="Peng Y."/>
            <person name="Rokas A."/>
            <person name="Rosa C.A."/>
            <person name="Scheuner C."/>
            <person name="Sibirny A.A."/>
            <person name="Slot J.C."/>
            <person name="Stielow J.B."/>
            <person name="Sun H."/>
            <person name="Kurtzman C.P."/>
            <person name="Blackwell M."/>
            <person name="Jeffries T.W."/>
            <person name="Grigoriev I.V."/>
        </authorList>
    </citation>
    <scope>NUCLEOTIDE SEQUENCE [LARGE SCALE GENOMIC DNA]</scope>
    <source>
        <strain evidence="3">NRRL Y-17796</strain>
    </source>
</reference>
<name>A0A1E4TAZ1_9ASCO</name>
<feature type="compositionally biased region" description="Basic and acidic residues" evidence="1">
    <location>
        <begin position="325"/>
        <end position="351"/>
    </location>
</feature>
<proteinExistence type="predicted"/>
<feature type="compositionally biased region" description="Basic and acidic residues" evidence="1">
    <location>
        <begin position="460"/>
        <end position="477"/>
    </location>
</feature>
<accession>A0A1E4TAZ1</accession>
<organism evidence="2 3">
    <name type="scientific">Tortispora caseinolytica NRRL Y-17796</name>
    <dbReference type="NCBI Taxonomy" id="767744"/>
    <lineage>
        <taxon>Eukaryota</taxon>
        <taxon>Fungi</taxon>
        <taxon>Dikarya</taxon>
        <taxon>Ascomycota</taxon>
        <taxon>Saccharomycotina</taxon>
        <taxon>Trigonopsidomycetes</taxon>
        <taxon>Trigonopsidales</taxon>
        <taxon>Trigonopsidaceae</taxon>
        <taxon>Tortispora</taxon>
    </lineage>
</organism>
<feature type="region of interest" description="Disordered" evidence="1">
    <location>
        <begin position="454"/>
        <end position="511"/>
    </location>
</feature>
<feature type="region of interest" description="Disordered" evidence="1">
    <location>
        <begin position="383"/>
        <end position="442"/>
    </location>
</feature>
<evidence type="ECO:0008006" key="4">
    <source>
        <dbReference type="Google" id="ProtNLM"/>
    </source>
</evidence>
<feature type="compositionally biased region" description="Low complexity" evidence="1">
    <location>
        <begin position="12"/>
        <end position="25"/>
    </location>
</feature>
<dbReference type="AlphaFoldDB" id="A0A1E4TAZ1"/>
<protein>
    <recommendedName>
        <fullName evidence="4">Altered inheritance of mitochondria protein 21</fullName>
    </recommendedName>
</protein>
<keyword evidence="3" id="KW-1185">Reference proteome</keyword>
<feature type="compositionally biased region" description="Polar residues" evidence="1">
    <location>
        <begin position="26"/>
        <end position="39"/>
    </location>
</feature>
<feature type="region of interest" description="Disordered" evidence="1">
    <location>
        <begin position="233"/>
        <end position="304"/>
    </location>
</feature>
<feature type="region of interest" description="Disordered" evidence="1">
    <location>
        <begin position="1"/>
        <end position="117"/>
    </location>
</feature>